<dbReference type="KEGG" id="ipa:Isop_1929"/>
<dbReference type="EMBL" id="CP002353">
    <property type="protein sequence ID" value="ADV62509.1"/>
    <property type="molecule type" value="Genomic_DNA"/>
</dbReference>
<dbReference type="AlphaFoldDB" id="E8R2K9"/>
<reference key="1">
    <citation type="submission" date="2010-11" db="EMBL/GenBank/DDBJ databases">
        <title>The complete sequence of chromosome of Isophaera pallida ATCC 43644.</title>
        <authorList>
            <consortium name="US DOE Joint Genome Institute (JGI-PGF)"/>
            <person name="Lucas S."/>
            <person name="Copeland A."/>
            <person name="Lapidus A."/>
            <person name="Bruce D."/>
            <person name="Goodwin L."/>
            <person name="Pitluck S."/>
            <person name="Kyrpides N."/>
            <person name="Mavromatis K."/>
            <person name="Pagani I."/>
            <person name="Ivanova N."/>
            <person name="Saunders E."/>
            <person name="Brettin T."/>
            <person name="Detter J.C."/>
            <person name="Han C."/>
            <person name="Tapia R."/>
            <person name="Land M."/>
            <person name="Hauser L."/>
            <person name="Markowitz V."/>
            <person name="Cheng J.-F."/>
            <person name="Hugenholtz P."/>
            <person name="Woyke T."/>
            <person name="Wu D."/>
            <person name="Eisen J.A."/>
        </authorList>
    </citation>
    <scope>NUCLEOTIDE SEQUENCE</scope>
    <source>
        <strain>ATCC 43644</strain>
    </source>
</reference>
<dbReference type="Proteomes" id="UP000008631">
    <property type="component" value="Chromosome"/>
</dbReference>
<dbReference type="SUPFAM" id="SSF53335">
    <property type="entry name" value="S-adenosyl-L-methionine-dependent methyltransferases"/>
    <property type="match status" value="1"/>
</dbReference>
<proteinExistence type="predicted"/>
<keyword evidence="3" id="KW-1185">Reference proteome</keyword>
<protein>
    <recommendedName>
        <fullName evidence="4">Class I SAM-dependent methyltransferase</fullName>
    </recommendedName>
</protein>
<dbReference type="OrthoDB" id="9795498at2"/>
<dbReference type="InterPro" id="IPR029063">
    <property type="entry name" value="SAM-dependent_MTases_sf"/>
</dbReference>
<dbReference type="eggNOG" id="COG4122">
    <property type="taxonomic scope" value="Bacteria"/>
</dbReference>
<reference evidence="2 3" key="2">
    <citation type="journal article" date="2011" name="Stand. Genomic Sci.">
        <title>Complete genome sequence of Isosphaera pallida type strain (IS1B).</title>
        <authorList>
            <consortium name="US DOE Joint Genome Institute (JGI-PGF)"/>
            <person name="Goker M."/>
            <person name="Cleland D."/>
            <person name="Saunders E."/>
            <person name="Lapidus A."/>
            <person name="Nolan M."/>
            <person name="Lucas S."/>
            <person name="Hammon N."/>
            <person name="Deshpande S."/>
            <person name="Cheng J.F."/>
            <person name="Tapia R."/>
            <person name="Han C."/>
            <person name="Goodwin L."/>
            <person name="Pitluck S."/>
            <person name="Liolios K."/>
            <person name="Pagani I."/>
            <person name="Ivanova N."/>
            <person name="Mavromatis K."/>
            <person name="Pati A."/>
            <person name="Chen A."/>
            <person name="Palaniappan K."/>
            <person name="Land M."/>
            <person name="Hauser L."/>
            <person name="Chang Y.J."/>
            <person name="Jeffries C.D."/>
            <person name="Detter J.C."/>
            <person name="Beck B."/>
            <person name="Woyke T."/>
            <person name="Bristow J."/>
            <person name="Eisen J.A."/>
            <person name="Markowitz V."/>
            <person name="Hugenholtz P."/>
            <person name="Kyrpides N.C."/>
            <person name="Klenk H.P."/>
        </authorList>
    </citation>
    <scope>NUCLEOTIDE SEQUENCE [LARGE SCALE GENOMIC DNA]</scope>
    <source>
        <strain evidence="3">ATCC 43644 / DSM 9630 / IS1B</strain>
    </source>
</reference>
<evidence type="ECO:0000313" key="3">
    <source>
        <dbReference type="Proteomes" id="UP000008631"/>
    </source>
</evidence>
<dbReference type="HOGENOM" id="CLU_058422_0_0_0"/>
<dbReference type="Pfam" id="PF13578">
    <property type="entry name" value="Methyltransf_24"/>
    <property type="match status" value="1"/>
</dbReference>
<evidence type="ECO:0000256" key="1">
    <source>
        <dbReference type="SAM" id="MobiDB-lite"/>
    </source>
</evidence>
<sequence>MKSPVAPPLSQTVRVSQTVRGSWTVPEPNASGIPSSRSPSDTAQPPASLQRRLKNQAKRGLRRLFEWGQRVGVDILPRHFYSEVPDIRTLRQDQTWRAPRSMVGVHGTAIDSQFEFVASCCFGPEGIQSQLASGAIYRDACDDNGEPGFSATDAEFLHAFIRSIRPRRVIQIGCGVSTAVMLRAAHASGYVLEIRCIEPYPTPFLIEAHRRGELELVAKPAQTVSLETLTDLGDHGLLFVDSTHTVKPGSEVNRLILEALPRLRPGTWVHFHDIYFPYDYQRGLLDDELFFCNETALLLAFLTGNDSYRIRASLSMLHHADATRLARCLPRYTPAPCEQGLRTGPGDFPASIYLEVIERTEAGLG</sequence>
<dbReference type="RefSeq" id="WP_013564797.1">
    <property type="nucleotide sequence ID" value="NC_014962.1"/>
</dbReference>
<name>E8R2K9_ISOPI</name>
<accession>E8R2K9</accession>
<gene>
    <name evidence="2" type="ordered locus">Isop_1929</name>
</gene>
<evidence type="ECO:0008006" key="4">
    <source>
        <dbReference type="Google" id="ProtNLM"/>
    </source>
</evidence>
<evidence type="ECO:0000313" key="2">
    <source>
        <dbReference type="EMBL" id="ADV62509.1"/>
    </source>
</evidence>
<dbReference type="InParanoid" id="E8R2K9"/>
<organism evidence="2 3">
    <name type="scientific">Isosphaera pallida (strain ATCC 43644 / DSM 9630 / IS1B)</name>
    <dbReference type="NCBI Taxonomy" id="575540"/>
    <lineage>
        <taxon>Bacteria</taxon>
        <taxon>Pseudomonadati</taxon>
        <taxon>Planctomycetota</taxon>
        <taxon>Planctomycetia</taxon>
        <taxon>Isosphaerales</taxon>
        <taxon>Isosphaeraceae</taxon>
        <taxon>Isosphaera</taxon>
    </lineage>
</organism>
<feature type="compositionally biased region" description="Polar residues" evidence="1">
    <location>
        <begin position="9"/>
        <end position="21"/>
    </location>
</feature>
<feature type="compositionally biased region" description="Polar residues" evidence="1">
    <location>
        <begin position="32"/>
        <end position="47"/>
    </location>
</feature>
<dbReference type="Gene3D" id="3.40.50.150">
    <property type="entry name" value="Vaccinia Virus protein VP39"/>
    <property type="match status" value="1"/>
</dbReference>
<feature type="region of interest" description="Disordered" evidence="1">
    <location>
        <begin position="1"/>
        <end position="48"/>
    </location>
</feature>